<dbReference type="EMBL" id="FRAD01000026">
    <property type="protein sequence ID" value="SHK40894.1"/>
    <property type="molecule type" value="Genomic_DNA"/>
</dbReference>
<name>A0A1M6S7X2_9CLOT</name>
<dbReference type="AlphaFoldDB" id="A0A1M6S7X2"/>
<dbReference type="OrthoDB" id="1930532at2"/>
<dbReference type="Proteomes" id="UP000183952">
    <property type="component" value="Unassembled WGS sequence"/>
</dbReference>
<evidence type="ECO:0000313" key="2">
    <source>
        <dbReference type="Proteomes" id="UP000183952"/>
    </source>
</evidence>
<protein>
    <submittedName>
        <fullName evidence="1">Uncharacterized protein</fullName>
    </submittedName>
</protein>
<reference evidence="1 2" key="1">
    <citation type="submission" date="2016-11" db="EMBL/GenBank/DDBJ databases">
        <authorList>
            <person name="Jaros S."/>
            <person name="Januszkiewicz K."/>
            <person name="Wedrychowicz H."/>
        </authorList>
    </citation>
    <scope>NUCLEOTIDE SEQUENCE [LARGE SCALE GENOMIC DNA]</scope>
    <source>
        <strain evidence="1 2">DSM 3090</strain>
    </source>
</reference>
<dbReference type="STRING" id="1121331.SAMN02745248_02473"/>
<evidence type="ECO:0000313" key="1">
    <source>
        <dbReference type="EMBL" id="SHK40894.1"/>
    </source>
</evidence>
<sequence>MFLKENYNIIIQVVCEALNIDKSKLKALVEDEDNQYLLMLVLSRFNCMDVNLLKSDFNLENIHSINKNAEEKLFVNSEFRQEYFKLLKQISEEKII</sequence>
<organism evidence="1 2">
    <name type="scientific">Hathewaya proteolytica DSM 3090</name>
    <dbReference type="NCBI Taxonomy" id="1121331"/>
    <lineage>
        <taxon>Bacteria</taxon>
        <taxon>Bacillati</taxon>
        <taxon>Bacillota</taxon>
        <taxon>Clostridia</taxon>
        <taxon>Eubacteriales</taxon>
        <taxon>Clostridiaceae</taxon>
        <taxon>Hathewaya</taxon>
    </lineage>
</organism>
<keyword evidence="2" id="KW-1185">Reference proteome</keyword>
<proteinExistence type="predicted"/>
<accession>A0A1M6S7X2</accession>
<gene>
    <name evidence="1" type="ORF">SAMN02745248_02473</name>
</gene>
<dbReference type="RefSeq" id="WP_072904376.1">
    <property type="nucleotide sequence ID" value="NZ_FRAD01000026.1"/>
</dbReference>